<evidence type="ECO:0000256" key="1">
    <source>
        <dbReference type="SAM" id="MobiDB-lite"/>
    </source>
</evidence>
<dbReference type="Proteomes" id="UP000231019">
    <property type="component" value="Unassembled WGS sequence"/>
</dbReference>
<evidence type="ECO:0000313" key="3">
    <source>
        <dbReference type="Proteomes" id="UP000231019"/>
    </source>
</evidence>
<organism evidence="2 3">
    <name type="scientific">bacterium (Candidatus Blackallbacteria) CG17_big_fil_post_rev_8_21_14_2_50_48_46</name>
    <dbReference type="NCBI Taxonomy" id="2014261"/>
    <lineage>
        <taxon>Bacteria</taxon>
        <taxon>Candidatus Blackallbacteria</taxon>
    </lineage>
</organism>
<name>A0A2M7G088_9BACT</name>
<proteinExistence type="predicted"/>
<reference evidence="2 3" key="1">
    <citation type="submission" date="2017-09" db="EMBL/GenBank/DDBJ databases">
        <title>Depth-based differentiation of microbial function through sediment-hosted aquifers and enrichment of novel symbionts in the deep terrestrial subsurface.</title>
        <authorList>
            <person name="Probst A.J."/>
            <person name="Ladd B."/>
            <person name="Jarett J.K."/>
            <person name="Geller-Mcgrath D.E."/>
            <person name="Sieber C.M."/>
            <person name="Emerson J.B."/>
            <person name="Anantharaman K."/>
            <person name="Thomas B.C."/>
            <person name="Malmstrom R."/>
            <person name="Stieglmeier M."/>
            <person name="Klingl A."/>
            <person name="Woyke T."/>
            <person name="Ryan C.M."/>
            <person name="Banfield J.F."/>
        </authorList>
    </citation>
    <scope>NUCLEOTIDE SEQUENCE [LARGE SCALE GENOMIC DNA]</scope>
    <source>
        <strain evidence="2">CG17_big_fil_post_rev_8_21_14_2_50_48_46</strain>
    </source>
</reference>
<dbReference type="AlphaFoldDB" id="A0A2M7G088"/>
<sequence>MNISPLPPSESQALNAQHTSPAHAQATPGQLEHLLNSLLALPENERGYALNRFRDGLNSYSGPALQALETEIELRLQKTPQATKIPGAVVQPEQELLENLLSSVIFAQDQRSARLNAPPAQGHALSVFELETLTAPIANQEEEARVWEEP</sequence>
<feature type="compositionally biased region" description="Polar residues" evidence="1">
    <location>
        <begin position="9"/>
        <end position="22"/>
    </location>
</feature>
<gene>
    <name evidence="2" type="ORF">COW36_19400</name>
</gene>
<accession>A0A2M7G088</accession>
<evidence type="ECO:0000313" key="2">
    <source>
        <dbReference type="EMBL" id="PIW15089.1"/>
    </source>
</evidence>
<comment type="caution">
    <text evidence="2">The sequence shown here is derived from an EMBL/GenBank/DDBJ whole genome shotgun (WGS) entry which is preliminary data.</text>
</comment>
<protein>
    <submittedName>
        <fullName evidence="2">Uncharacterized protein</fullName>
    </submittedName>
</protein>
<feature type="region of interest" description="Disordered" evidence="1">
    <location>
        <begin position="1"/>
        <end position="25"/>
    </location>
</feature>
<dbReference type="EMBL" id="PFFQ01000054">
    <property type="protein sequence ID" value="PIW15089.1"/>
    <property type="molecule type" value="Genomic_DNA"/>
</dbReference>